<name>X1Q8R3_9ZZZZ</name>
<proteinExistence type="predicted"/>
<feature type="non-terminal residue" evidence="1">
    <location>
        <position position="1"/>
    </location>
</feature>
<reference evidence="1" key="1">
    <citation type="journal article" date="2014" name="Front. Microbiol.">
        <title>High frequency of phylogenetically diverse reductive dehalogenase-homologous genes in deep subseafloor sedimentary metagenomes.</title>
        <authorList>
            <person name="Kawai M."/>
            <person name="Futagami T."/>
            <person name="Toyoda A."/>
            <person name="Takaki Y."/>
            <person name="Nishi S."/>
            <person name="Hori S."/>
            <person name="Arai W."/>
            <person name="Tsubouchi T."/>
            <person name="Morono Y."/>
            <person name="Uchiyama I."/>
            <person name="Ito T."/>
            <person name="Fujiyama A."/>
            <person name="Inagaki F."/>
            <person name="Takami H."/>
        </authorList>
    </citation>
    <scope>NUCLEOTIDE SEQUENCE</scope>
    <source>
        <strain evidence="1">Expedition CK06-06</strain>
    </source>
</reference>
<protein>
    <submittedName>
        <fullName evidence="1">Uncharacterized protein</fullName>
    </submittedName>
</protein>
<dbReference type="AlphaFoldDB" id="X1Q8R3"/>
<accession>X1Q8R3</accession>
<sequence length="70" mass="7984">SDASTRGEFGMLVIYAKKDQERIDEEIFKIHPFLPYWGGIDGDCETFSTRVPNSDLYRSLEAGNIRSLRA</sequence>
<comment type="caution">
    <text evidence="1">The sequence shown here is derived from an EMBL/GenBank/DDBJ whole genome shotgun (WGS) entry which is preliminary data.</text>
</comment>
<evidence type="ECO:0000313" key="1">
    <source>
        <dbReference type="EMBL" id="GAI64603.1"/>
    </source>
</evidence>
<organism evidence="1">
    <name type="scientific">marine sediment metagenome</name>
    <dbReference type="NCBI Taxonomy" id="412755"/>
    <lineage>
        <taxon>unclassified sequences</taxon>
        <taxon>metagenomes</taxon>
        <taxon>ecological metagenomes</taxon>
    </lineage>
</organism>
<dbReference type="EMBL" id="BARW01003208">
    <property type="protein sequence ID" value="GAI64603.1"/>
    <property type="molecule type" value="Genomic_DNA"/>
</dbReference>
<gene>
    <name evidence="1" type="ORF">S12H4_08335</name>
</gene>